<protein>
    <submittedName>
        <fullName evidence="2">Uncharacterized protein</fullName>
    </submittedName>
</protein>
<keyword evidence="3" id="KW-1185">Reference proteome</keyword>
<feature type="region of interest" description="Disordered" evidence="1">
    <location>
        <begin position="1"/>
        <end position="51"/>
    </location>
</feature>
<reference evidence="2" key="1">
    <citation type="journal article" date="2020" name="Stud. Mycol.">
        <title>101 Dothideomycetes genomes: a test case for predicting lifestyles and emergence of pathogens.</title>
        <authorList>
            <person name="Haridas S."/>
            <person name="Albert R."/>
            <person name="Binder M."/>
            <person name="Bloem J."/>
            <person name="Labutti K."/>
            <person name="Salamov A."/>
            <person name="Andreopoulos B."/>
            <person name="Baker S."/>
            <person name="Barry K."/>
            <person name="Bills G."/>
            <person name="Bluhm B."/>
            <person name="Cannon C."/>
            <person name="Castanera R."/>
            <person name="Culley D."/>
            <person name="Daum C."/>
            <person name="Ezra D."/>
            <person name="Gonzalez J."/>
            <person name="Henrissat B."/>
            <person name="Kuo A."/>
            <person name="Liang C."/>
            <person name="Lipzen A."/>
            <person name="Lutzoni F."/>
            <person name="Magnuson J."/>
            <person name="Mondo S."/>
            <person name="Nolan M."/>
            <person name="Ohm R."/>
            <person name="Pangilinan J."/>
            <person name="Park H.-J."/>
            <person name="Ramirez L."/>
            <person name="Alfaro M."/>
            <person name="Sun H."/>
            <person name="Tritt A."/>
            <person name="Yoshinaga Y."/>
            <person name="Zwiers L.-H."/>
            <person name="Turgeon B."/>
            <person name="Goodwin S."/>
            <person name="Spatafora J."/>
            <person name="Crous P."/>
            <person name="Grigoriev I."/>
        </authorList>
    </citation>
    <scope>NUCLEOTIDE SEQUENCE</scope>
    <source>
        <strain evidence="2">HMLAC05119</strain>
    </source>
</reference>
<dbReference type="EMBL" id="ML979147">
    <property type="protein sequence ID" value="KAF1910992.1"/>
    <property type="molecule type" value="Genomic_DNA"/>
</dbReference>
<name>A0A6A5Q5Z6_AMPQU</name>
<evidence type="ECO:0000313" key="2">
    <source>
        <dbReference type="EMBL" id="KAF1910992.1"/>
    </source>
</evidence>
<dbReference type="Proteomes" id="UP000800096">
    <property type="component" value="Unassembled WGS sequence"/>
</dbReference>
<evidence type="ECO:0000313" key="3">
    <source>
        <dbReference type="Proteomes" id="UP000800096"/>
    </source>
</evidence>
<gene>
    <name evidence="2" type="ORF">BDU57DRAFT_525038</name>
</gene>
<accession>A0A6A5Q5Z6</accession>
<sequence>MAGTAPTKRRSTRSQTEAPGALHGTPQQRQSLGEISKPRPSKPLFDPAQLRQRVNDNGTMANQLLDLMKQAHAVLNKATENNKIHVQEAANAQSSLEAAVQFEMQLKQDISQELEWDRIPTAKDLRDAHTTKHKYVKSLKILQAMLPRLRAARSAVKD</sequence>
<organism evidence="2 3">
    <name type="scientific">Ampelomyces quisqualis</name>
    <name type="common">Powdery mildew agent</name>
    <dbReference type="NCBI Taxonomy" id="50730"/>
    <lineage>
        <taxon>Eukaryota</taxon>
        <taxon>Fungi</taxon>
        <taxon>Dikarya</taxon>
        <taxon>Ascomycota</taxon>
        <taxon>Pezizomycotina</taxon>
        <taxon>Dothideomycetes</taxon>
        <taxon>Pleosporomycetidae</taxon>
        <taxon>Pleosporales</taxon>
        <taxon>Pleosporineae</taxon>
        <taxon>Phaeosphaeriaceae</taxon>
        <taxon>Ampelomyces</taxon>
    </lineage>
</organism>
<dbReference type="AlphaFoldDB" id="A0A6A5Q5Z6"/>
<evidence type="ECO:0000256" key="1">
    <source>
        <dbReference type="SAM" id="MobiDB-lite"/>
    </source>
</evidence>
<proteinExistence type="predicted"/>